<dbReference type="EMBL" id="JAEUBE010000352">
    <property type="protein sequence ID" value="KAH3664105.1"/>
    <property type="molecule type" value="Genomic_DNA"/>
</dbReference>
<dbReference type="Proteomes" id="UP000769157">
    <property type="component" value="Unassembled WGS sequence"/>
</dbReference>
<protein>
    <submittedName>
        <fullName evidence="2">Uncharacterized protein</fullName>
    </submittedName>
</protein>
<sequence>MSPLDQFDMYLEDSDLFGPLKMEESNLDFAFYSELNGLLSETPDSESVDYQLFSMDSPTLTVASSASSVSIGPIMAKDSAHASNPFADQYSAFAPLEGFEQLSQNWQYSTTADTRELESAYLNLSQCSEPKIASTLPPLDTDRAREKVVEKRKKMALDGKKLSIPAHDHERNTRKLSLSPTKSFKYKSKSIMGSPSTSSSPTNPFYKPPDVLWKLCNSGSSKLWKK</sequence>
<feature type="region of interest" description="Disordered" evidence="1">
    <location>
        <begin position="154"/>
        <end position="208"/>
    </location>
</feature>
<proteinExistence type="predicted"/>
<comment type="caution">
    <text evidence="2">The sequence shown here is derived from an EMBL/GenBank/DDBJ whole genome shotgun (WGS) entry which is preliminary data.</text>
</comment>
<evidence type="ECO:0000313" key="2">
    <source>
        <dbReference type="EMBL" id="KAH3664105.1"/>
    </source>
</evidence>
<name>A0A9P8P2X4_9ASCO</name>
<gene>
    <name evidence="2" type="ORF">OGAPHI_004819</name>
</gene>
<dbReference type="RefSeq" id="XP_046060385.1">
    <property type="nucleotide sequence ID" value="XM_046205939.1"/>
</dbReference>
<reference evidence="2" key="2">
    <citation type="submission" date="2021-01" db="EMBL/GenBank/DDBJ databases">
        <authorList>
            <person name="Schikora-Tamarit M.A."/>
        </authorList>
    </citation>
    <scope>NUCLEOTIDE SEQUENCE</scope>
    <source>
        <strain evidence="2">CBS6075</strain>
    </source>
</reference>
<keyword evidence="3" id="KW-1185">Reference proteome</keyword>
<dbReference type="AlphaFoldDB" id="A0A9P8P2X4"/>
<dbReference type="OrthoDB" id="3990771at2759"/>
<organism evidence="2 3">
    <name type="scientific">Ogataea philodendri</name>
    <dbReference type="NCBI Taxonomy" id="1378263"/>
    <lineage>
        <taxon>Eukaryota</taxon>
        <taxon>Fungi</taxon>
        <taxon>Dikarya</taxon>
        <taxon>Ascomycota</taxon>
        <taxon>Saccharomycotina</taxon>
        <taxon>Pichiomycetes</taxon>
        <taxon>Pichiales</taxon>
        <taxon>Pichiaceae</taxon>
        <taxon>Ogataea</taxon>
    </lineage>
</organism>
<accession>A0A9P8P2X4</accession>
<evidence type="ECO:0000256" key="1">
    <source>
        <dbReference type="SAM" id="MobiDB-lite"/>
    </source>
</evidence>
<dbReference type="GeneID" id="70236784"/>
<feature type="compositionally biased region" description="Basic and acidic residues" evidence="1">
    <location>
        <begin position="154"/>
        <end position="173"/>
    </location>
</feature>
<reference evidence="2" key="1">
    <citation type="journal article" date="2021" name="Open Biol.">
        <title>Shared evolutionary footprints suggest mitochondrial oxidative damage underlies multiple complex I losses in fungi.</title>
        <authorList>
            <person name="Schikora-Tamarit M.A."/>
            <person name="Marcet-Houben M."/>
            <person name="Nosek J."/>
            <person name="Gabaldon T."/>
        </authorList>
    </citation>
    <scope>NUCLEOTIDE SEQUENCE</scope>
    <source>
        <strain evidence="2">CBS6075</strain>
    </source>
</reference>
<evidence type="ECO:0000313" key="3">
    <source>
        <dbReference type="Proteomes" id="UP000769157"/>
    </source>
</evidence>